<organism evidence="4 5">
    <name type="scientific">Microbispora bryophytorum subsp. camponoti</name>
    <dbReference type="NCBI Taxonomy" id="1677852"/>
    <lineage>
        <taxon>Bacteria</taxon>
        <taxon>Bacillati</taxon>
        <taxon>Actinomycetota</taxon>
        <taxon>Actinomycetes</taxon>
        <taxon>Streptosporangiales</taxon>
        <taxon>Streptosporangiaceae</taxon>
        <taxon>Microbispora</taxon>
    </lineage>
</organism>
<dbReference type="InterPro" id="IPR002559">
    <property type="entry name" value="Transposase_11"/>
</dbReference>
<dbReference type="EMBL" id="JACXRZ010000005">
    <property type="protein sequence ID" value="MBD3143377.1"/>
    <property type="molecule type" value="Genomic_DNA"/>
</dbReference>
<accession>A0ABR8KX99</accession>
<evidence type="ECO:0000313" key="4">
    <source>
        <dbReference type="EMBL" id="MBD3143377.1"/>
    </source>
</evidence>
<evidence type="ECO:0000313" key="5">
    <source>
        <dbReference type="Proteomes" id="UP000653231"/>
    </source>
</evidence>
<dbReference type="InterPro" id="IPR025161">
    <property type="entry name" value="IS402-like_dom"/>
</dbReference>
<feature type="domain" description="Transposase IS4-like" evidence="2">
    <location>
        <begin position="99"/>
        <end position="282"/>
    </location>
</feature>
<dbReference type="PANTHER" id="PTHR30007">
    <property type="entry name" value="PHP DOMAIN PROTEIN"/>
    <property type="match status" value="1"/>
</dbReference>
<protein>
    <submittedName>
        <fullName evidence="4">IS5 family transposase</fullName>
    </submittedName>
</protein>
<feature type="domain" description="Insertion element IS402-like" evidence="3">
    <location>
        <begin position="11"/>
        <end position="82"/>
    </location>
</feature>
<dbReference type="NCBIfam" id="NF033580">
    <property type="entry name" value="transpos_IS5_3"/>
    <property type="match status" value="1"/>
</dbReference>
<evidence type="ECO:0000259" key="2">
    <source>
        <dbReference type="Pfam" id="PF01609"/>
    </source>
</evidence>
<dbReference type="Proteomes" id="UP000653231">
    <property type="component" value="Unassembled WGS sequence"/>
</dbReference>
<dbReference type="Pfam" id="PF01609">
    <property type="entry name" value="DDE_Tnp_1"/>
    <property type="match status" value="1"/>
</dbReference>
<name>A0ABR8KX99_9ACTN</name>
<gene>
    <name evidence="4" type="ORF">IEQ31_09310</name>
</gene>
<feature type="region of interest" description="Disordered" evidence="1">
    <location>
        <begin position="227"/>
        <end position="246"/>
    </location>
</feature>
<proteinExistence type="predicted"/>
<reference evidence="4 5" key="1">
    <citation type="submission" date="2020-09" db="EMBL/GenBank/DDBJ databases">
        <title>Actinomycete isolated from the Camponotus japonicus Mayr.</title>
        <authorList>
            <person name="Gong X."/>
        </authorList>
    </citation>
    <scope>NUCLEOTIDE SEQUENCE [LARGE SCALE GENOMIC DNA]</scope>
    <source>
        <strain evidence="4 5">2C-HV3</strain>
    </source>
</reference>
<keyword evidence="5" id="KW-1185">Reference proteome</keyword>
<sequence length="307" mass="34325">MSDHGTGRGELTDAAWEALKPLLPATAGPGRPWRDHRQVINGVLWRLRTGAPWRDLPERYGPWQTVYERFARWERDGTWARLLEQIQARDDSVGAVEWTVSVDSTINRSHQHAAGARKKGACANGGLEGSARSAADQALGRSRGGLTTKIHLACDGRGLPLAVVVTPGNVNDCTVFKAVLESVRVPRAGAGRPRQRPDTVIADKAYSSREVRQDLRRWGIRAVIPERTDQRANRQRRGRAGGRPPTFDPELYKARNVVERCFSRLKQFRAIATRFDKLATRYRAGLHIASLILWLRQAAHERLPDTA</sequence>
<dbReference type="Pfam" id="PF13340">
    <property type="entry name" value="DUF4096"/>
    <property type="match status" value="1"/>
</dbReference>
<comment type="caution">
    <text evidence="4">The sequence shown here is derived from an EMBL/GenBank/DDBJ whole genome shotgun (WGS) entry which is preliminary data.</text>
</comment>
<dbReference type="PANTHER" id="PTHR30007:SF1">
    <property type="entry name" value="BLR1914 PROTEIN"/>
    <property type="match status" value="1"/>
</dbReference>
<evidence type="ECO:0000256" key="1">
    <source>
        <dbReference type="SAM" id="MobiDB-lite"/>
    </source>
</evidence>
<evidence type="ECO:0000259" key="3">
    <source>
        <dbReference type="Pfam" id="PF13340"/>
    </source>
</evidence>